<sequence length="381" mass="42162">MSAATGPTPVWNPALNYRGDSVVAVAGLFVALAGLTVAGRLYTRFAIVKQPGVEEGFIILAWLASLMTMVTYIMMHKNGLGHHVWELQPYMIGDFFKWFWVCIWIYNVSLTATKFSILFQYKRIFVTDRFQISVKIMLVILTIYGLWTFLGCVFICWPVSKFWNPAGPGKCMPQWPIFFGNSYMNIITDLMIILSPLPVLSNLQMPKRQKMALGGIFLIGAFVCIISVVRLVLLYQAKSSVDFSYDNVPPAAWSIVEANIAIITSSAPALKALVIRVFPNFGSTRSGTNSRGANYGRSTAAEKSRQATNMMSRNQDEDGYHHELTAGVLGGARPSGDEEQALVDGKINVMTTITAEVNSDSESNNSRSGSRNNNSQPNPFH</sequence>
<feature type="transmembrane region" description="Helical" evidence="7">
    <location>
        <begin position="180"/>
        <end position="200"/>
    </location>
</feature>
<comment type="similarity">
    <text evidence="5">Belongs to the SAT4 family.</text>
</comment>
<dbReference type="OrthoDB" id="444631at2759"/>
<reference evidence="10" key="1">
    <citation type="journal article" date="2020" name="Stud. Mycol.">
        <title>101 Dothideomycetes genomes: A test case for predicting lifestyles and emergence of pathogens.</title>
        <authorList>
            <person name="Haridas S."/>
            <person name="Albert R."/>
            <person name="Binder M."/>
            <person name="Bloem J."/>
            <person name="LaButti K."/>
            <person name="Salamov A."/>
            <person name="Andreopoulos B."/>
            <person name="Baker S."/>
            <person name="Barry K."/>
            <person name="Bills G."/>
            <person name="Bluhm B."/>
            <person name="Cannon C."/>
            <person name="Castanera R."/>
            <person name="Culley D."/>
            <person name="Daum C."/>
            <person name="Ezra D."/>
            <person name="Gonzalez J."/>
            <person name="Henrissat B."/>
            <person name="Kuo A."/>
            <person name="Liang C."/>
            <person name="Lipzen A."/>
            <person name="Lutzoni F."/>
            <person name="Magnuson J."/>
            <person name="Mondo S."/>
            <person name="Nolan M."/>
            <person name="Ohm R."/>
            <person name="Pangilinan J."/>
            <person name="Park H.-J."/>
            <person name="Ramirez L."/>
            <person name="Alfaro M."/>
            <person name="Sun H."/>
            <person name="Tritt A."/>
            <person name="Yoshinaga Y."/>
            <person name="Zwiers L.-H."/>
            <person name="Turgeon B."/>
            <person name="Goodwin S."/>
            <person name="Spatafora J."/>
            <person name="Crous P."/>
            <person name="Grigoriev I."/>
        </authorList>
    </citation>
    <scope>NUCLEOTIDE SEQUENCE [LARGE SCALE GENOMIC DNA]</scope>
    <source>
        <strain evidence="10">CECT 20119</strain>
    </source>
</reference>
<evidence type="ECO:0000256" key="4">
    <source>
        <dbReference type="ARBA" id="ARBA00023136"/>
    </source>
</evidence>
<evidence type="ECO:0000256" key="5">
    <source>
        <dbReference type="ARBA" id="ARBA00038359"/>
    </source>
</evidence>
<evidence type="ECO:0000313" key="10">
    <source>
        <dbReference type="Proteomes" id="UP000799538"/>
    </source>
</evidence>
<evidence type="ECO:0000256" key="6">
    <source>
        <dbReference type="SAM" id="MobiDB-lite"/>
    </source>
</evidence>
<feature type="transmembrane region" description="Helical" evidence="7">
    <location>
        <begin position="136"/>
        <end position="160"/>
    </location>
</feature>
<dbReference type="PANTHER" id="PTHR33048">
    <property type="entry name" value="PTH11-LIKE INTEGRAL MEMBRANE PROTEIN (AFU_ORTHOLOGUE AFUA_5G11245)"/>
    <property type="match status" value="1"/>
</dbReference>
<keyword evidence="4 7" id="KW-0472">Membrane</keyword>
<keyword evidence="3 7" id="KW-1133">Transmembrane helix</keyword>
<evidence type="ECO:0000313" key="9">
    <source>
        <dbReference type="EMBL" id="KAF2218190.1"/>
    </source>
</evidence>
<proteinExistence type="inferred from homology"/>
<evidence type="ECO:0000256" key="7">
    <source>
        <dbReference type="SAM" id="Phobius"/>
    </source>
</evidence>
<name>A0A6A6FYD5_9PEZI</name>
<dbReference type="EMBL" id="ML992569">
    <property type="protein sequence ID" value="KAF2218190.1"/>
    <property type="molecule type" value="Genomic_DNA"/>
</dbReference>
<dbReference type="GO" id="GO:0016020">
    <property type="term" value="C:membrane"/>
    <property type="evidence" value="ECO:0007669"/>
    <property type="project" value="UniProtKB-SubCell"/>
</dbReference>
<dbReference type="InterPro" id="IPR052337">
    <property type="entry name" value="SAT4-like"/>
</dbReference>
<evidence type="ECO:0000259" key="8">
    <source>
        <dbReference type="Pfam" id="PF20684"/>
    </source>
</evidence>
<feature type="region of interest" description="Disordered" evidence="6">
    <location>
        <begin position="286"/>
        <end position="308"/>
    </location>
</feature>
<accession>A0A6A6FYD5</accession>
<dbReference type="PANTHER" id="PTHR33048:SF47">
    <property type="entry name" value="INTEGRAL MEMBRANE PROTEIN-RELATED"/>
    <property type="match status" value="1"/>
</dbReference>
<dbReference type="InterPro" id="IPR049326">
    <property type="entry name" value="Rhodopsin_dom_fungi"/>
</dbReference>
<feature type="region of interest" description="Disordered" evidence="6">
    <location>
        <begin position="353"/>
        <end position="381"/>
    </location>
</feature>
<organism evidence="9 10">
    <name type="scientific">Elsinoe ampelina</name>
    <dbReference type="NCBI Taxonomy" id="302913"/>
    <lineage>
        <taxon>Eukaryota</taxon>
        <taxon>Fungi</taxon>
        <taxon>Dikarya</taxon>
        <taxon>Ascomycota</taxon>
        <taxon>Pezizomycotina</taxon>
        <taxon>Dothideomycetes</taxon>
        <taxon>Dothideomycetidae</taxon>
        <taxon>Myriangiales</taxon>
        <taxon>Elsinoaceae</taxon>
        <taxon>Elsinoe</taxon>
    </lineage>
</organism>
<dbReference type="Pfam" id="PF20684">
    <property type="entry name" value="Fung_rhodopsin"/>
    <property type="match status" value="1"/>
</dbReference>
<feature type="domain" description="Rhodopsin" evidence="8">
    <location>
        <begin position="40"/>
        <end position="274"/>
    </location>
</feature>
<protein>
    <recommendedName>
        <fullName evidence="8">Rhodopsin domain-containing protein</fullName>
    </recommendedName>
</protein>
<dbReference type="AlphaFoldDB" id="A0A6A6FYD5"/>
<feature type="compositionally biased region" description="Low complexity" evidence="6">
    <location>
        <begin position="358"/>
        <end position="381"/>
    </location>
</feature>
<evidence type="ECO:0000256" key="1">
    <source>
        <dbReference type="ARBA" id="ARBA00004141"/>
    </source>
</evidence>
<evidence type="ECO:0000256" key="3">
    <source>
        <dbReference type="ARBA" id="ARBA00022989"/>
    </source>
</evidence>
<feature type="transmembrane region" description="Helical" evidence="7">
    <location>
        <begin position="22"/>
        <end position="43"/>
    </location>
</feature>
<dbReference type="Proteomes" id="UP000799538">
    <property type="component" value="Unassembled WGS sequence"/>
</dbReference>
<keyword evidence="2 7" id="KW-0812">Transmembrane</keyword>
<feature type="transmembrane region" description="Helical" evidence="7">
    <location>
        <begin position="95"/>
        <end position="115"/>
    </location>
</feature>
<comment type="subcellular location">
    <subcellularLocation>
        <location evidence="1">Membrane</location>
        <topology evidence="1">Multi-pass membrane protein</topology>
    </subcellularLocation>
</comment>
<evidence type="ECO:0000256" key="2">
    <source>
        <dbReference type="ARBA" id="ARBA00022692"/>
    </source>
</evidence>
<feature type="transmembrane region" description="Helical" evidence="7">
    <location>
        <begin position="212"/>
        <end position="235"/>
    </location>
</feature>
<gene>
    <name evidence="9" type="ORF">BDZ85DRAFT_117347</name>
</gene>
<keyword evidence="10" id="KW-1185">Reference proteome</keyword>
<feature type="transmembrane region" description="Helical" evidence="7">
    <location>
        <begin position="55"/>
        <end position="75"/>
    </location>
</feature>